<evidence type="ECO:0000313" key="3">
    <source>
        <dbReference type="Proteomes" id="UP000694425"/>
    </source>
</evidence>
<dbReference type="Ensembl" id="ENSNVIT00000030585.1">
    <property type="protein sequence ID" value="ENSNVIP00000026362.1"/>
    <property type="gene ID" value="ENSNVIG00000020401.1"/>
</dbReference>
<keyword evidence="1" id="KW-0862">Zinc</keyword>
<dbReference type="PANTHER" id="PTHR46074">
    <property type="entry name" value="CYSTEINE-RICH PROTEIN CRIP FAMILY MEMBER"/>
    <property type="match status" value="1"/>
</dbReference>
<evidence type="ECO:0008006" key="4">
    <source>
        <dbReference type="Google" id="ProtNLM"/>
    </source>
</evidence>
<dbReference type="AlphaFoldDB" id="A0A8C7EVD6"/>
<keyword evidence="3" id="KW-1185">Reference proteome</keyword>
<dbReference type="GO" id="GO:0010468">
    <property type="term" value="P:regulation of gene expression"/>
    <property type="evidence" value="ECO:0007669"/>
    <property type="project" value="TreeGrafter"/>
</dbReference>
<keyword evidence="1" id="KW-0479">Metal-binding</keyword>
<dbReference type="GO" id="GO:0008270">
    <property type="term" value="F:zinc ion binding"/>
    <property type="evidence" value="ECO:0007669"/>
    <property type="project" value="TreeGrafter"/>
</dbReference>
<protein>
    <recommendedName>
        <fullName evidence="4">LIM zinc-binding domain-containing protein</fullName>
    </recommendedName>
</protein>
<keyword evidence="1" id="KW-0440">LIM domain</keyword>
<dbReference type="PANTHER" id="PTHR46074:SF3">
    <property type="entry name" value="CYSTEINE-RICH PROTEIN 1"/>
    <property type="match status" value="1"/>
</dbReference>
<dbReference type="SUPFAM" id="SSF57716">
    <property type="entry name" value="Glucocorticoid receptor-like (DNA-binding domain)"/>
    <property type="match status" value="1"/>
</dbReference>
<accession>A0A8C7EVD6</accession>
<evidence type="ECO:0000256" key="1">
    <source>
        <dbReference type="ARBA" id="ARBA00023038"/>
    </source>
</evidence>
<sequence>HTHCRKCEKVQKSIFKNSPSLERTMCEKCGKTLMSGGLAEHEGKPYYNHPSYDAMFGLKGIGWGGAESHTFEKTQVMEMPFLAAHQVTALPG</sequence>
<dbReference type="GO" id="GO:0008630">
    <property type="term" value="P:intrinsic apoptotic signaling pathway in response to DNA damage"/>
    <property type="evidence" value="ECO:0007669"/>
    <property type="project" value="TreeGrafter"/>
</dbReference>
<dbReference type="Proteomes" id="UP000694425">
    <property type="component" value="Unplaced"/>
</dbReference>
<reference evidence="2" key="1">
    <citation type="submission" date="2025-08" db="UniProtKB">
        <authorList>
            <consortium name="Ensembl"/>
        </authorList>
    </citation>
    <scope>IDENTIFICATION</scope>
</reference>
<proteinExistence type="predicted"/>
<dbReference type="GeneTree" id="ENSGT01150000287741"/>
<organism evidence="2 3">
    <name type="scientific">Neovison vison</name>
    <name type="common">American mink</name>
    <name type="synonym">Mustela vison</name>
    <dbReference type="NCBI Taxonomy" id="452646"/>
    <lineage>
        <taxon>Eukaryota</taxon>
        <taxon>Metazoa</taxon>
        <taxon>Chordata</taxon>
        <taxon>Craniata</taxon>
        <taxon>Vertebrata</taxon>
        <taxon>Euteleostomi</taxon>
        <taxon>Mammalia</taxon>
        <taxon>Eutheria</taxon>
        <taxon>Laurasiatheria</taxon>
        <taxon>Carnivora</taxon>
        <taxon>Caniformia</taxon>
        <taxon>Musteloidea</taxon>
        <taxon>Mustelidae</taxon>
        <taxon>Mustelinae</taxon>
        <taxon>Neogale</taxon>
    </lineage>
</organism>
<name>A0A8C7EVD6_NEOVI</name>
<evidence type="ECO:0000313" key="2">
    <source>
        <dbReference type="Ensembl" id="ENSNVIP00000026362.1"/>
    </source>
</evidence>
<reference evidence="2" key="2">
    <citation type="submission" date="2025-09" db="UniProtKB">
        <authorList>
            <consortium name="Ensembl"/>
        </authorList>
    </citation>
    <scope>IDENTIFICATION</scope>
</reference>
<dbReference type="Gene3D" id="2.10.110.10">
    <property type="entry name" value="Cysteine Rich Protein"/>
    <property type="match status" value="1"/>
</dbReference>